<organism evidence="1 2">
    <name type="scientific">Mytilus coruscus</name>
    <name type="common">Sea mussel</name>
    <dbReference type="NCBI Taxonomy" id="42192"/>
    <lineage>
        <taxon>Eukaryota</taxon>
        <taxon>Metazoa</taxon>
        <taxon>Spiralia</taxon>
        <taxon>Lophotrochozoa</taxon>
        <taxon>Mollusca</taxon>
        <taxon>Bivalvia</taxon>
        <taxon>Autobranchia</taxon>
        <taxon>Pteriomorphia</taxon>
        <taxon>Mytilida</taxon>
        <taxon>Mytiloidea</taxon>
        <taxon>Mytilidae</taxon>
        <taxon>Mytilinae</taxon>
        <taxon>Mytilus</taxon>
    </lineage>
</organism>
<proteinExistence type="predicted"/>
<reference evidence="1 2" key="1">
    <citation type="submission" date="2020-06" db="EMBL/GenBank/DDBJ databases">
        <authorList>
            <person name="Li R."/>
            <person name="Bekaert M."/>
        </authorList>
    </citation>
    <scope>NUCLEOTIDE SEQUENCE [LARGE SCALE GENOMIC DNA]</scope>
    <source>
        <strain evidence="2">wild</strain>
    </source>
</reference>
<keyword evidence="2" id="KW-1185">Reference proteome</keyword>
<dbReference type="AlphaFoldDB" id="A0A6J8E6B4"/>
<dbReference type="Proteomes" id="UP000507470">
    <property type="component" value="Unassembled WGS sequence"/>
</dbReference>
<evidence type="ECO:0000313" key="2">
    <source>
        <dbReference type="Proteomes" id="UP000507470"/>
    </source>
</evidence>
<sequence>MSSISAGLEVGKALAIALSDDNLDIPVKLTDMAIKIAPFLIVLGPLVSFVEDFIPTGPSAELLAIQQLHKDMDNRFDQIDGKFRDVTNLIQWNTSGKYIDRYSTDHSDTNMNNHDWANNMYNTLATKYYWRDWMVIAYDDVTGADKHYQRECGGFLKYRSNGRNIVVASLYKK</sequence>
<evidence type="ECO:0000313" key="1">
    <source>
        <dbReference type="EMBL" id="CAC5415618.1"/>
    </source>
</evidence>
<protein>
    <submittedName>
        <fullName evidence="1">Uncharacterized protein</fullName>
    </submittedName>
</protein>
<dbReference type="OrthoDB" id="6056206at2759"/>
<name>A0A6J8E6B4_MYTCO</name>
<gene>
    <name evidence="1" type="ORF">MCOR_48305</name>
</gene>
<dbReference type="EMBL" id="CACVKT020008451">
    <property type="protein sequence ID" value="CAC5415618.1"/>
    <property type="molecule type" value="Genomic_DNA"/>
</dbReference>
<accession>A0A6J8E6B4</accession>